<dbReference type="Gramene" id="Tc09v2_t019960.1">
    <property type="protein sequence ID" value="Tc09v2_p019960.1"/>
    <property type="gene ID" value="Tc09v2_g019960"/>
</dbReference>
<evidence type="ECO:0000256" key="7">
    <source>
        <dbReference type="RuleBase" id="RU004336"/>
    </source>
</evidence>
<reference evidence="9" key="1">
    <citation type="journal article" date="1997" name="Nucleic Acids Res.">
        <title>tRNAscan-SE: a program for improved detection of transfer RNA genes in genomic sequence.</title>
        <authorList>
            <person name="Lowe T.M."/>
            <person name="Eddy S.R."/>
        </authorList>
    </citation>
    <scope>NUCLEOTIDE SEQUENCE [LARGE SCALE GENOMIC DNA]</scope>
    <source>
        <strain evidence="9">r\B97-61/B2</strain>
    </source>
</reference>
<accession>A0AB32URA1</accession>
<proteinExistence type="inferred from homology"/>
<comment type="catalytic activity">
    <reaction evidence="1">
        <text>Hydrolysis of (1-&gt;3)-beta-D-glucosidic linkages in (1-&gt;3)-beta-D-glucans.</text>
        <dbReference type="EC" id="3.2.1.39"/>
    </reaction>
</comment>
<dbReference type="KEGG" id="tcc:18589899"/>
<dbReference type="AlphaFoldDB" id="A0AB32URA1"/>
<evidence type="ECO:0000256" key="2">
    <source>
        <dbReference type="ARBA" id="ARBA00008773"/>
    </source>
</evidence>
<dbReference type="InterPro" id="IPR000490">
    <property type="entry name" value="Glyco_hydro_17"/>
</dbReference>
<dbReference type="GO" id="GO:0042973">
    <property type="term" value="F:glucan endo-1,3-beta-D-glucosidase activity"/>
    <property type="evidence" value="ECO:0007669"/>
    <property type="project" value="UniProtKB-EC"/>
</dbReference>
<evidence type="ECO:0000313" key="9">
    <source>
        <dbReference type="Proteomes" id="UP000694886"/>
    </source>
</evidence>
<keyword evidence="5 7" id="KW-0326">Glycosidase</keyword>
<dbReference type="PANTHER" id="PTHR32227">
    <property type="entry name" value="GLUCAN ENDO-1,3-BETA-GLUCOSIDASE BG1-RELATED-RELATED"/>
    <property type="match status" value="1"/>
</dbReference>
<comment type="similarity">
    <text evidence="2 6">Belongs to the glycosyl hydrolase 17 family.</text>
</comment>
<evidence type="ECO:0000256" key="3">
    <source>
        <dbReference type="ARBA" id="ARBA00012780"/>
    </source>
</evidence>
<feature type="transmembrane region" description="Helical" evidence="8">
    <location>
        <begin position="12"/>
        <end position="30"/>
    </location>
</feature>
<dbReference type="EC" id="3.2.1.39" evidence="3"/>
<dbReference type="FunFam" id="3.20.20.80:FF:000010">
    <property type="entry name" value="glucan endo-1,3-beta-glucosidase, basic"/>
    <property type="match status" value="2"/>
</dbReference>
<keyword evidence="8" id="KW-1133">Transmembrane helix</keyword>
<reference evidence="10" key="2">
    <citation type="submission" date="2025-08" db="UniProtKB">
        <authorList>
            <consortium name="RefSeq"/>
        </authorList>
    </citation>
    <scope>IDENTIFICATION</scope>
</reference>
<dbReference type="RefSeq" id="XP_007015137.2">
    <property type="nucleotide sequence ID" value="XM_007015075.2"/>
</dbReference>
<dbReference type="GO" id="GO:0005975">
    <property type="term" value="P:carbohydrate metabolic process"/>
    <property type="evidence" value="ECO:0007669"/>
    <property type="project" value="InterPro"/>
</dbReference>
<dbReference type="InterPro" id="IPR017853">
    <property type="entry name" value="GH"/>
</dbReference>
<evidence type="ECO:0000256" key="4">
    <source>
        <dbReference type="ARBA" id="ARBA00022801"/>
    </source>
</evidence>
<evidence type="ECO:0000256" key="1">
    <source>
        <dbReference type="ARBA" id="ARBA00000382"/>
    </source>
</evidence>
<protein>
    <recommendedName>
        <fullName evidence="3">glucan endo-1,3-beta-D-glucosidase</fullName>
        <ecNumber evidence="3">3.2.1.39</ecNumber>
    </recommendedName>
</protein>
<organism evidence="9 10">
    <name type="scientific">Theobroma cacao</name>
    <name type="common">Cacao</name>
    <name type="synonym">Cocoa</name>
    <dbReference type="NCBI Taxonomy" id="3641"/>
    <lineage>
        <taxon>Eukaryota</taxon>
        <taxon>Viridiplantae</taxon>
        <taxon>Streptophyta</taxon>
        <taxon>Embryophyta</taxon>
        <taxon>Tracheophyta</taxon>
        <taxon>Spermatophyta</taxon>
        <taxon>Magnoliopsida</taxon>
        <taxon>eudicotyledons</taxon>
        <taxon>Gunneridae</taxon>
        <taxon>Pentapetalae</taxon>
        <taxon>rosids</taxon>
        <taxon>malvids</taxon>
        <taxon>Malvales</taxon>
        <taxon>Malvaceae</taxon>
        <taxon>Byttnerioideae</taxon>
        <taxon>Theobroma</taxon>
    </lineage>
</organism>
<dbReference type="SUPFAM" id="SSF51445">
    <property type="entry name" value="(Trans)glycosidases"/>
    <property type="match status" value="2"/>
</dbReference>
<evidence type="ECO:0000256" key="6">
    <source>
        <dbReference type="RuleBase" id="RU004335"/>
    </source>
</evidence>
<evidence type="ECO:0000256" key="5">
    <source>
        <dbReference type="ARBA" id="ARBA00023295"/>
    </source>
</evidence>
<dbReference type="Proteomes" id="UP000694886">
    <property type="component" value="Chromosome 9"/>
</dbReference>
<evidence type="ECO:0000256" key="8">
    <source>
        <dbReference type="SAM" id="Phobius"/>
    </source>
</evidence>
<dbReference type="Gene3D" id="3.20.20.80">
    <property type="entry name" value="Glycosidases"/>
    <property type="match status" value="2"/>
</dbReference>
<gene>
    <name evidence="10" type="primary">LOC18589899</name>
</gene>
<evidence type="ECO:0000313" key="10">
    <source>
        <dbReference type="RefSeq" id="XP_007015137.2"/>
    </source>
</evidence>
<dbReference type="InterPro" id="IPR044965">
    <property type="entry name" value="Glyco_hydro_17_plant"/>
</dbReference>
<dbReference type="PROSITE" id="PS00587">
    <property type="entry name" value="GLYCOSYL_HYDROL_F17"/>
    <property type="match status" value="2"/>
</dbReference>
<dbReference type="GeneID" id="18589899"/>
<name>A0AB32URA1_THECC</name>
<keyword evidence="8" id="KW-0472">Membrane</keyword>
<dbReference type="Pfam" id="PF00332">
    <property type="entry name" value="Glyco_hydro_17"/>
    <property type="match status" value="2"/>
</dbReference>
<keyword evidence="8" id="KW-0812">Transmembrane</keyword>
<keyword evidence="4 7" id="KW-0378">Hydrolase</keyword>
<sequence length="662" mass="71149">MDFLSAISNKSFMVVTYLILGIFISCSHTITGAGAIGVCNGGIADNLPSEQEVVDLYTSNGIGKMRIYDPNQATLQALRGTNIELILGVPNGDLQSVATASAANDWVQKNVVAFSPDVRFRYIAVGNEVKPTDAAAQFVLPAMMNIYNALVSAKLDGQMKVSTSVDTTLLGNSYPPSAGSFSASASSYITPIINFLASTGAPLLANIYTYFAYISDPKTIDPSYALFTAQGTVVQDGALGYQNLFDATLDAFYSAVEAAEGANVEIVVSESGWPSAGETAATVDNASTYYKNLVDHVNKGTPKRPGKPIETYLFAMFDENQKGPAETERHFGLFSPNKQPKYKISFSAPSIGVCNGRIADDLPSEQDVVNFYKINGIGAMRIYDPNQFTLQALKGTNIQLILGIPNAALQSLTDPSAASDFVKRNIVSFSPAVKFRYISVGNEVKPTDPEAQFVLPAMRNIYNALVSANLKGQIKVSTSVEPTLLGNSYPPSAGLFSEAARPYIIPIIKFLASNGSPLLANIYTYFSYIGDTKNIDLGFALFTSPGVVVQDGPSGYQNLFDATLDSLYSALEKIGAANLEIVVSESGWPSAGGTAATVENASTYYKNLIKHVKNGTPKRPGKPIETYLFAMFDENRKGPAETERHFGLFSPNKQPKYPIKFV</sequence>